<dbReference type="AlphaFoldDB" id="A0A812MGJ2"/>
<evidence type="ECO:0000313" key="1">
    <source>
        <dbReference type="EMBL" id="CAE7257979.1"/>
    </source>
</evidence>
<accession>A0A812MGJ2</accession>
<organism evidence="1 2">
    <name type="scientific">Symbiodinium natans</name>
    <dbReference type="NCBI Taxonomy" id="878477"/>
    <lineage>
        <taxon>Eukaryota</taxon>
        <taxon>Sar</taxon>
        <taxon>Alveolata</taxon>
        <taxon>Dinophyceae</taxon>
        <taxon>Suessiales</taxon>
        <taxon>Symbiodiniaceae</taxon>
        <taxon>Symbiodinium</taxon>
    </lineage>
</organism>
<protein>
    <submittedName>
        <fullName evidence="1">Uncharacterized protein</fullName>
    </submittedName>
</protein>
<sequence>MMPTHVTDDFRSRLAAAEKAAEAEWAARQEVSEKITVPVVKHRQVPMVQEVEKKIQVPHVKYTACHVEAEGVGADTDVVEEEPPSLLFAALQLLGSYAGCCVAKDKRI</sequence>
<reference evidence="1" key="1">
    <citation type="submission" date="2021-02" db="EMBL/GenBank/DDBJ databases">
        <authorList>
            <person name="Dougan E. K."/>
            <person name="Rhodes N."/>
            <person name="Thang M."/>
            <person name="Chan C."/>
        </authorList>
    </citation>
    <scope>NUCLEOTIDE SEQUENCE</scope>
</reference>
<comment type="caution">
    <text evidence="1">The sequence shown here is derived from an EMBL/GenBank/DDBJ whole genome shotgun (WGS) entry which is preliminary data.</text>
</comment>
<dbReference type="Proteomes" id="UP000604046">
    <property type="component" value="Unassembled WGS sequence"/>
</dbReference>
<evidence type="ECO:0000313" key="2">
    <source>
        <dbReference type="Proteomes" id="UP000604046"/>
    </source>
</evidence>
<proteinExistence type="predicted"/>
<name>A0A812MGJ2_9DINO</name>
<gene>
    <name evidence="1" type="ORF">SNAT2548_LOCUS13369</name>
</gene>
<keyword evidence="2" id="KW-1185">Reference proteome</keyword>
<dbReference type="EMBL" id="CAJNDS010001402">
    <property type="protein sequence ID" value="CAE7257979.1"/>
    <property type="molecule type" value="Genomic_DNA"/>
</dbReference>